<dbReference type="Proteomes" id="UP001432322">
    <property type="component" value="Unassembled WGS sequence"/>
</dbReference>
<keyword evidence="3" id="KW-1185">Reference proteome</keyword>
<protein>
    <recommendedName>
        <fullName evidence="1">AD domain-containing protein</fullName>
    </recommendedName>
</protein>
<reference evidence="2" key="1">
    <citation type="submission" date="2023-10" db="EMBL/GenBank/DDBJ databases">
        <title>Genome assembly of Pristionchus species.</title>
        <authorList>
            <person name="Yoshida K."/>
            <person name="Sommer R.J."/>
        </authorList>
    </citation>
    <scope>NUCLEOTIDE SEQUENCE</scope>
    <source>
        <strain evidence="2">RS5133</strain>
    </source>
</reference>
<evidence type="ECO:0000259" key="1">
    <source>
        <dbReference type="PROSITE" id="PS52001"/>
    </source>
</evidence>
<dbReference type="InterPro" id="IPR009422">
    <property type="entry name" value="Gemin6"/>
</dbReference>
<organism evidence="2 3">
    <name type="scientific">Pristionchus fissidentatus</name>
    <dbReference type="NCBI Taxonomy" id="1538716"/>
    <lineage>
        <taxon>Eukaryota</taxon>
        <taxon>Metazoa</taxon>
        <taxon>Ecdysozoa</taxon>
        <taxon>Nematoda</taxon>
        <taxon>Chromadorea</taxon>
        <taxon>Rhabditida</taxon>
        <taxon>Rhabditina</taxon>
        <taxon>Diplogasteromorpha</taxon>
        <taxon>Diplogasteroidea</taxon>
        <taxon>Neodiplogasteridae</taxon>
        <taxon>Pristionchus</taxon>
    </lineage>
</organism>
<dbReference type="AlphaFoldDB" id="A0AAV5WAK7"/>
<dbReference type="GO" id="GO:0000245">
    <property type="term" value="P:spliceosomal complex assembly"/>
    <property type="evidence" value="ECO:0007669"/>
    <property type="project" value="InterPro"/>
</dbReference>
<sequence length="181" mass="19873">NVKMPSIDKLSVGDMVDLVGHPVTVTMTTGARSGTKQEGNVFTFDPITTSVVLAKFNENSLQPVEFVTVMGDSIESIDKPTDLPPTCRPFSRDLLNWMNLIVGEKDTSQNDANSSENVKRRNELVAWLTKNYVTVCEKPDGSVLIFDAVRVTPPFRPCDCICDNAIVLDRVRNIVAKAGLS</sequence>
<evidence type="ECO:0000313" key="2">
    <source>
        <dbReference type="EMBL" id="GMT28745.1"/>
    </source>
</evidence>
<evidence type="ECO:0000313" key="3">
    <source>
        <dbReference type="Proteomes" id="UP001432322"/>
    </source>
</evidence>
<dbReference type="GO" id="GO:0005634">
    <property type="term" value="C:nucleus"/>
    <property type="evidence" value="ECO:0007669"/>
    <property type="project" value="InterPro"/>
</dbReference>
<dbReference type="GO" id="GO:0032797">
    <property type="term" value="C:SMN complex"/>
    <property type="evidence" value="ECO:0007669"/>
    <property type="project" value="TreeGrafter"/>
</dbReference>
<gene>
    <name evidence="2" type="ORF">PFISCL1PPCAC_20042</name>
</gene>
<name>A0AAV5WAK7_9BILA</name>
<dbReference type="InterPro" id="IPR047574">
    <property type="entry name" value="AD"/>
</dbReference>
<proteinExistence type="predicted"/>
<accession>A0AAV5WAK7</accession>
<dbReference type="PROSITE" id="PS52001">
    <property type="entry name" value="AD"/>
    <property type="match status" value="1"/>
</dbReference>
<feature type="non-terminal residue" evidence="2">
    <location>
        <position position="1"/>
    </location>
</feature>
<dbReference type="EMBL" id="BTSY01000005">
    <property type="protein sequence ID" value="GMT28745.1"/>
    <property type="molecule type" value="Genomic_DNA"/>
</dbReference>
<comment type="caution">
    <text evidence="2">The sequence shown here is derived from an EMBL/GenBank/DDBJ whole genome shotgun (WGS) entry which is preliminary data.</text>
</comment>
<dbReference type="GO" id="GO:0000387">
    <property type="term" value="P:spliceosomal snRNP assembly"/>
    <property type="evidence" value="ECO:0007669"/>
    <property type="project" value="TreeGrafter"/>
</dbReference>
<feature type="domain" description="AD" evidence="1">
    <location>
        <begin position="93"/>
        <end position="181"/>
    </location>
</feature>
<dbReference type="PANTHER" id="PTHR14710:SF2">
    <property type="entry name" value="GEM-ASSOCIATED PROTEIN 6"/>
    <property type="match status" value="1"/>
</dbReference>
<dbReference type="PANTHER" id="PTHR14710">
    <property type="entry name" value="GEM-ASSOCIATED PROTEIN 6"/>
    <property type="match status" value="1"/>
</dbReference>
<dbReference type="Gene3D" id="2.30.30.100">
    <property type="match status" value="1"/>
</dbReference>